<reference evidence="4" key="1">
    <citation type="journal article" date="2019" name="Int. J. Syst. Evol. Microbiol.">
        <title>The Global Catalogue of Microorganisms (GCM) 10K type strain sequencing project: providing services to taxonomists for standard genome sequencing and annotation.</title>
        <authorList>
            <consortium name="The Broad Institute Genomics Platform"/>
            <consortium name="The Broad Institute Genome Sequencing Center for Infectious Disease"/>
            <person name="Wu L."/>
            <person name="Ma J."/>
        </authorList>
    </citation>
    <scope>NUCLEOTIDE SEQUENCE [LARGE SCALE GENOMIC DNA]</scope>
    <source>
        <strain evidence="4">KCTC 42424</strain>
    </source>
</reference>
<dbReference type="PANTHER" id="PTHR31137">
    <property type="entry name" value="PROTEIN PSIB-RELATED-RELATED"/>
    <property type="match status" value="1"/>
</dbReference>
<name>A0ABV7VR71_9GAMM</name>
<evidence type="ECO:0000259" key="2">
    <source>
        <dbReference type="PROSITE" id="PS51820"/>
    </source>
</evidence>
<keyword evidence="1" id="KW-0732">Signal</keyword>
<dbReference type="InterPro" id="IPR037524">
    <property type="entry name" value="PA14/GLEYA"/>
</dbReference>
<dbReference type="EMBL" id="JBHRYB010000003">
    <property type="protein sequence ID" value="MFC3679197.1"/>
    <property type="molecule type" value="Genomic_DNA"/>
</dbReference>
<keyword evidence="4" id="KW-1185">Reference proteome</keyword>
<comment type="caution">
    <text evidence="3">The sequence shown here is derived from an EMBL/GenBank/DDBJ whole genome shotgun (WGS) entry which is preliminary data.</text>
</comment>
<evidence type="ECO:0000256" key="1">
    <source>
        <dbReference type="SAM" id="SignalP"/>
    </source>
</evidence>
<dbReference type="NCBIfam" id="TIGR02148">
    <property type="entry name" value="Fibro_Slime"/>
    <property type="match status" value="1"/>
</dbReference>
<dbReference type="InterPro" id="IPR011874">
    <property type="entry name" value="Fibro_Slime"/>
</dbReference>
<dbReference type="InterPro" id="IPR051154">
    <property type="entry name" value="Prespore-cell_inducing_factor"/>
</dbReference>
<dbReference type="PANTHER" id="PTHR31137:SF5">
    <property type="entry name" value="PROTEIN PSIQ-RELATED"/>
    <property type="match status" value="1"/>
</dbReference>
<dbReference type="PROSITE" id="PS51820">
    <property type="entry name" value="PA14"/>
    <property type="match status" value="1"/>
</dbReference>
<evidence type="ECO:0000313" key="3">
    <source>
        <dbReference type="EMBL" id="MFC3679197.1"/>
    </source>
</evidence>
<evidence type="ECO:0000313" key="4">
    <source>
        <dbReference type="Proteomes" id="UP001595722"/>
    </source>
</evidence>
<organism evidence="3 4">
    <name type="scientific">Bacterioplanoides pacificum</name>
    <dbReference type="NCBI Taxonomy" id="1171596"/>
    <lineage>
        <taxon>Bacteria</taxon>
        <taxon>Pseudomonadati</taxon>
        <taxon>Pseudomonadota</taxon>
        <taxon>Gammaproteobacteria</taxon>
        <taxon>Oceanospirillales</taxon>
        <taxon>Oceanospirillaceae</taxon>
        <taxon>Bacterioplanoides</taxon>
    </lineage>
</organism>
<feature type="signal peptide" evidence="1">
    <location>
        <begin position="1"/>
        <end position="23"/>
    </location>
</feature>
<proteinExistence type="predicted"/>
<accession>A0ABV7VR71</accession>
<sequence length="259" mass="29576">MAFSFINRVALAGISLIAVQAQAEGDQPGSYTQVCTCVQEETGLRQIPVTVRDFQESHPDFEIPSHLYNGRVRDEGIIENYLSEDGRPVYRNVDGRTDTTHGKQYFDQWYRDVPGVNRTIPTTLVMRPSSPDSLYKYTYENLSFFPIDNQGYGNSGYDTEGLYRNFHFTLETHLKFYYVEGGTFRFLGDDDLWIFINGKLAIELGGLHPSLERIVNLDEMADELGIEPGNSYSFALFFAERHTSASRFVFESSFELECL</sequence>
<dbReference type="Proteomes" id="UP001595722">
    <property type="component" value="Unassembled WGS sequence"/>
</dbReference>
<protein>
    <submittedName>
        <fullName evidence="3">Fibro-slime domain-containing protein</fullName>
    </submittedName>
</protein>
<dbReference type="RefSeq" id="WP_376864856.1">
    <property type="nucleotide sequence ID" value="NZ_JBHRYB010000003.1"/>
</dbReference>
<feature type="chain" id="PRO_5045141091" evidence="1">
    <location>
        <begin position="24"/>
        <end position="259"/>
    </location>
</feature>
<feature type="domain" description="PA14" evidence="2">
    <location>
        <begin position="129"/>
        <end position="259"/>
    </location>
</feature>
<gene>
    <name evidence="3" type="ORF">ACFOMG_03620</name>
</gene>